<evidence type="ECO:0000313" key="2">
    <source>
        <dbReference type="Proteomes" id="UP000085678"/>
    </source>
</evidence>
<dbReference type="AlphaFoldDB" id="A0A1S3HS43"/>
<feature type="domain" description="CS" evidence="1">
    <location>
        <begin position="13"/>
        <end position="103"/>
    </location>
</feature>
<dbReference type="STRING" id="7574.A0A1S3HS43"/>
<dbReference type="Gene3D" id="1.20.5.740">
    <property type="entry name" value="Single helix bin"/>
    <property type="match status" value="1"/>
</dbReference>
<dbReference type="Pfam" id="PF04969">
    <property type="entry name" value="CS"/>
    <property type="match status" value="1"/>
</dbReference>
<dbReference type="InParanoid" id="A0A1S3HS43"/>
<dbReference type="GO" id="GO:0005737">
    <property type="term" value="C:cytoplasm"/>
    <property type="evidence" value="ECO:0007669"/>
    <property type="project" value="TreeGrafter"/>
</dbReference>
<sequence length="155" mass="17454">MAHFDESSGIVPMKTPWGRWWQTIDEIYVEIVVPDGTNSKDIKCDIKPKKIKVSVKGDTVIDGEFVSPIHADESVWTLEDKKLVEMCLPKDKATAANCWTSLLVGQYEADPFTYDQMEKKMTLQRFQYENPGFDFSNADISGQYSGGGPELPSHS</sequence>
<dbReference type="FunFam" id="1.20.5.740:FF:000001">
    <property type="entry name" value="nudC domain-containing protein 2"/>
    <property type="match status" value="1"/>
</dbReference>
<dbReference type="Gene3D" id="2.60.40.790">
    <property type="match status" value="1"/>
</dbReference>
<dbReference type="RefSeq" id="XP_013388853.1">
    <property type="nucleotide sequence ID" value="XM_013533399.1"/>
</dbReference>
<dbReference type="SUPFAM" id="SSF49764">
    <property type="entry name" value="HSP20-like chaperones"/>
    <property type="match status" value="1"/>
</dbReference>
<dbReference type="GO" id="GO:0051082">
    <property type="term" value="F:unfolded protein binding"/>
    <property type="evidence" value="ECO:0007669"/>
    <property type="project" value="TreeGrafter"/>
</dbReference>
<dbReference type="InterPro" id="IPR037898">
    <property type="entry name" value="NudC_fam"/>
</dbReference>
<protein>
    <submittedName>
        <fullName evidence="3">NudC domain-containing protein 2</fullName>
    </submittedName>
</protein>
<dbReference type="GO" id="GO:0006457">
    <property type="term" value="P:protein folding"/>
    <property type="evidence" value="ECO:0007669"/>
    <property type="project" value="TreeGrafter"/>
</dbReference>
<accession>A0A1S3HS43</accession>
<dbReference type="PANTHER" id="PTHR12356">
    <property type="entry name" value="NUCLEAR MOVEMENT PROTEIN NUDC"/>
    <property type="match status" value="1"/>
</dbReference>
<gene>
    <name evidence="3" type="primary">LOC106157681</name>
</gene>
<reference evidence="3" key="1">
    <citation type="submission" date="2025-08" db="UniProtKB">
        <authorList>
            <consortium name="RefSeq"/>
        </authorList>
    </citation>
    <scope>IDENTIFICATION</scope>
    <source>
        <tissue evidence="3">Gonads</tissue>
    </source>
</reference>
<dbReference type="OMA" id="RDVECSL"/>
<proteinExistence type="predicted"/>
<keyword evidence="2" id="KW-1185">Reference proteome</keyword>
<dbReference type="KEGG" id="lak:106157681"/>
<name>A0A1S3HS43_LINAN</name>
<dbReference type="GeneID" id="106157681"/>
<evidence type="ECO:0000259" key="1">
    <source>
        <dbReference type="PROSITE" id="PS51203"/>
    </source>
</evidence>
<dbReference type="PANTHER" id="PTHR12356:SF18">
    <property type="entry name" value="NUDC DOMAIN-CONTAINING PROTEIN 2"/>
    <property type="match status" value="1"/>
</dbReference>
<dbReference type="Proteomes" id="UP000085678">
    <property type="component" value="Unplaced"/>
</dbReference>
<dbReference type="PROSITE" id="PS51203">
    <property type="entry name" value="CS"/>
    <property type="match status" value="1"/>
</dbReference>
<organism evidence="2 3">
    <name type="scientific">Lingula anatina</name>
    <name type="common">Brachiopod</name>
    <name type="synonym">Lingula unguis</name>
    <dbReference type="NCBI Taxonomy" id="7574"/>
    <lineage>
        <taxon>Eukaryota</taxon>
        <taxon>Metazoa</taxon>
        <taxon>Spiralia</taxon>
        <taxon>Lophotrochozoa</taxon>
        <taxon>Brachiopoda</taxon>
        <taxon>Linguliformea</taxon>
        <taxon>Lingulata</taxon>
        <taxon>Lingulida</taxon>
        <taxon>Linguloidea</taxon>
        <taxon>Lingulidae</taxon>
        <taxon>Lingula</taxon>
    </lineage>
</organism>
<dbReference type="InterPro" id="IPR008978">
    <property type="entry name" value="HSP20-like_chaperone"/>
</dbReference>
<evidence type="ECO:0000313" key="3">
    <source>
        <dbReference type="RefSeq" id="XP_013388853.1"/>
    </source>
</evidence>
<dbReference type="OrthoDB" id="515366at2759"/>
<dbReference type="InterPro" id="IPR007052">
    <property type="entry name" value="CS_dom"/>
</dbReference>